<keyword evidence="7 12" id="KW-1133">Transmembrane helix</keyword>
<evidence type="ECO:0000313" key="14">
    <source>
        <dbReference type="EMBL" id="KEZ78224.1"/>
    </source>
</evidence>
<keyword evidence="8" id="KW-0560">Oxidoreductase</keyword>
<dbReference type="GO" id="GO:0046872">
    <property type="term" value="F:metal ion binding"/>
    <property type="evidence" value="ECO:0007669"/>
    <property type="project" value="UniProtKB-KW"/>
</dbReference>
<organism evidence="14 15">
    <name type="scientific">Salinisphaera hydrothermalis (strain C41B8)</name>
    <dbReference type="NCBI Taxonomy" id="1304275"/>
    <lineage>
        <taxon>Bacteria</taxon>
        <taxon>Pseudomonadati</taxon>
        <taxon>Pseudomonadota</taxon>
        <taxon>Gammaproteobacteria</taxon>
        <taxon>Salinisphaerales</taxon>
        <taxon>Salinisphaeraceae</taxon>
        <taxon>Salinisphaera</taxon>
    </lineage>
</organism>
<feature type="transmembrane region" description="Helical" evidence="12">
    <location>
        <begin position="115"/>
        <end position="133"/>
    </location>
</feature>
<evidence type="ECO:0000256" key="1">
    <source>
        <dbReference type="ARBA" id="ARBA00004429"/>
    </source>
</evidence>
<dbReference type="AlphaFoldDB" id="A0A084INE0"/>
<evidence type="ECO:0000256" key="9">
    <source>
        <dbReference type="ARBA" id="ARBA00023004"/>
    </source>
</evidence>
<dbReference type="InterPro" id="IPR033885">
    <property type="entry name" value="AlkB/XylM"/>
</dbReference>
<dbReference type="OrthoDB" id="4759734at2"/>
<dbReference type="CDD" id="cd03512">
    <property type="entry name" value="Alkane-hydroxylase"/>
    <property type="match status" value="1"/>
</dbReference>
<evidence type="ECO:0000256" key="3">
    <source>
        <dbReference type="ARBA" id="ARBA00022475"/>
    </source>
</evidence>
<evidence type="ECO:0000256" key="12">
    <source>
        <dbReference type="SAM" id="Phobius"/>
    </source>
</evidence>
<evidence type="ECO:0000256" key="6">
    <source>
        <dbReference type="ARBA" id="ARBA00022723"/>
    </source>
</evidence>
<feature type="transmembrane region" description="Helical" evidence="12">
    <location>
        <begin position="20"/>
        <end position="40"/>
    </location>
</feature>
<dbReference type="RefSeq" id="WP_037335712.1">
    <property type="nucleotide sequence ID" value="NZ_APNK01000006.1"/>
</dbReference>
<evidence type="ECO:0000256" key="10">
    <source>
        <dbReference type="ARBA" id="ARBA00023033"/>
    </source>
</evidence>
<feature type="transmembrane region" description="Helical" evidence="12">
    <location>
        <begin position="235"/>
        <end position="259"/>
    </location>
</feature>
<evidence type="ECO:0000256" key="2">
    <source>
        <dbReference type="ARBA" id="ARBA00010823"/>
    </source>
</evidence>
<gene>
    <name evidence="14" type="ORF">C41B8_06552</name>
</gene>
<dbReference type="GO" id="GO:0006629">
    <property type="term" value="P:lipid metabolic process"/>
    <property type="evidence" value="ECO:0007669"/>
    <property type="project" value="InterPro"/>
</dbReference>
<keyword evidence="5 12" id="KW-0812">Transmembrane</keyword>
<dbReference type="EMBL" id="APNK01000006">
    <property type="protein sequence ID" value="KEZ78224.1"/>
    <property type="molecule type" value="Genomic_DNA"/>
</dbReference>
<reference evidence="14 15" key="1">
    <citation type="submission" date="2013-03" db="EMBL/GenBank/DDBJ databases">
        <title>Salinisphaera hydrothermalis C41B8 Genome Sequencing.</title>
        <authorList>
            <person name="Li C."/>
            <person name="Lai Q."/>
            <person name="Shao Z."/>
        </authorList>
    </citation>
    <scope>NUCLEOTIDE SEQUENCE [LARGE SCALE GENOMIC DNA]</scope>
    <source>
        <strain evidence="14 15">C41B8</strain>
    </source>
</reference>
<evidence type="ECO:0000256" key="8">
    <source>
        <dbReference type="ARBA" id="ARBA00023002"/>
    </source>
</evidence>
<dbReference type="PANTHER" id="PTHR38674">
    <property type="entry name" value="ALKANE 1-MONOOXYGENASE 1"/>
    <property type="match status" value="1"/>
</dbReference>
<dbReference type="GO" id="GO:0004497">
    <property type="term" value="F:monooxygenase activity"/>
    <property type="evidence" value="ECO:0007669"/>
    <property type="project" value="UniProtKB-KW"/>
</dbReference>
<evidence type="ECO:0000256" key="5">
    <source>
        <dbReference type="ARBA" id="ARBA00022692"/>
    </source>
</evidence>
<evidence type="ECO:0000256" key="7">
    <source>
        <dbReference type="ARBA" id="ARBA00022989"/>
    </source>
</evidence>
<proteinExistence type="inferred from homology"/>
<dbReference type="PATRIC" id="fig|1304275.5.peg.1340"/>
<comment type="subcellular location">
    <subcellularLocation>
        <location evidence="1">Cell inner membrane</location>
        <topology evidence="1">Multi-pass membrane protein</topology>
    </subcellularLocation>
</comment>
<protein>
    <submittedName>
        <fullName evidence="14">Alkane 1-monooxygenase</fullName>
    </submittedName>
</protein>
<keyword evidence="11 12" id="KW-0472">Membrane</keyword>
<accession>A0A084INE0</accession>
<dbReference type="InterPro" id="IPR005804">
    <property type="entry name" value="FA_desaturase_dom"/>
</dbReference>
<dbReference type="STRING" id="1304275.C41B8_06552"/>
<name>A0A084INE0_SALHC</name>
<keyword evidence="10 14" id="KW-0503">Monooxygenase</keyword>
<keyword evidence="6" id="KW-0479">Metal-binding</keyword>
<feature type="transmembrane region" description="Helical" evidence="12">
    <location>
        <begin position="85"/>
        <end position="109"/>
    </location>
</feature>
<feature type="domain" description="Fatty acid desaturase" evidence="13">
    <location>
        <begin position="117"/>
        <end position="341"/>
    </location>
</feature>
<sequence length="389" mass="44453">MSDTRITLAEARAYDRKRWLWPMGFGIIILVAAATVAGWLSGITVLMFAGPIMVYGIVPLLDFMIGKDSTNPPERVLDVLEDDPFYRYSTYIYVLVQLVLFIAVCVVVGTQPLTIWQWLGFVSTIGMLSGISINTAHELGHKNTAVESWLAKIALAPVAYGHFYVEHNFGHHKRVATPEDPASARLGESFWRFLPRTVIGSARSAWHIEKRRLARKGRPTWSLHNEVLQSWGMTAVLWIGLMAAFGVALLPFLIIQAVLGASLLEAVNYCEHYGLKRQKHDNGRYERCRPEHSWNNDHIVTNIFLFHLQRHSDHHAHPTRRYQSLRHFDEAPELPTGYAGMIVLAYMPWLWYRVMDHRVLAHYDGDIRLANLDPRNRDRLLAQYPPPAT</sequence>
<dbReference type="eggNOG" id="COG3239">
    <property type="taxonomic scope" value="Bacteria"/>
</dbReference>
<evidence type="ECO:0000256" key="4">
    <source>
        <dbReference type="ARBA" id="ARBA00022519"/>
    </source>
</evidence>
<feature type="transmembrane region" description="Helical" evidence="12">
    <location>
        <begin position="334"/>
        <end position="352"/>
    </location>
</feature>
<keyword evidence="15" id="KW-1185">Reference proteome</keyword>
<comment type="similarity">
    <text evidence="2">Belongs to the fatty acid desaturase type 1 family. AlkB subfamily.</text>
</comment>
<evidence type="ECO:0000259" key="13">
    <source>
        <dbReference type="Pfam" id="PF00487"/>
    </source>
</evidence>
<keyword evidence="4" id="KW-0997">Cell inner membrane</keyword>
<dbReference type="Pfam" id="PF00487">
    <property type="entry name" value="FA_desaturase"/>
    <property type="match status" value="1"/>
</dbReference>
<dbReference type="GO" id="GO:0005886">
    <property type="term" value="C:plasma membrane"/>
    <property type="evidence" value="ECO:0007669"/>
    <property type="project" value="UniProtKB-SubCell"/>
</dbReference>
<keyword evidence="3" id="KW-1003">Cell membrane</keyword>
<keyword evidence="9" id="KW-0408">Iron</keyword>
<dbReference type="Proteomes" id="UP000028302">
    <property type="component" value="Unassembled WGS sequence"/>
</dbReference>
<evidence type="ECO:0000313" key="15">
    <source>
        <dbReference type="Proteomes" id="UP000028302"/>
    </source>
</evidence>
<dbReference type="PANTHER" id="PTHR38674:SF1">
    <property type="entry name" value="ALKANE 1-MONOOXYGENASE 1"/>
    <property type="match status" value="1"/>
</dbReference>
<comment type="caution">
    <text evidence="14">The sequence shown here is derived from an EMBL/GenBank/DDBJ whole genome shotgun (WGS) entry which is preliminary data.</text>
</comment>
<feature type="transmembrane region" description="Helical" evidence="12">
    <location>
        <begin position="46"/>
        <end position="65"/>
    </location>
</feature>
<evidence type="ECO:0000256" key="11">
    <source>
        <dbReference type="ARBA" id="ARBA00023136"/>
    </source>
</evidence>